<evidence type="ECO:0000256" key="1">
    <source>
        <dbReference type="SAM" id="MobiDB-lite"/>
    </source>
</evidence>
<name>A0A378AI40_KLEPN</name>
<sequence>MFIDTDEHGEQVQWKGPMDKENHTLLPTQPPHNQIYQQAGQTIRCLQTAISRSMSLADLPPIKSTRMPGR</sequence>
<proteinExistence type="predicted"/>
<evidence type="ECO:0000313" key="2">
    <source>
        <dbReference type="EMBL" id="STV08113.1"/>
    </source>
</evidence>
<evidence type="ECO:0000313" key="3">
    <source>
        <dbReference type="Proteomes" id="UP000255192"/>
    </source>
</evidence>
<dbReference type="EMBL" id="UGMD01000002">
    <property type="protein sequence ID" value="STV08113.1"/>
    <property type="molecule type" value="Genomic_DNA"/>
</dbReference>
<organism evidence="2 3">
    <name type="scientific">Klebsiella pneumoniae</name>
    <dbReference type="NCBI Taxonomy" id="573"/>
    <lineage>
        <taxon>Bacteria</taxon>
        <taxon>Pseudomonadati</taxon>
        <taxon>Pseudomonadota</taxon>
        <taxon>Gammaproteobacteria</taxon>
        <taxon>Enterobacterales</taxon>
        <taxon>Enterobacteriaceae</taxon>
        <taxon>Klebsiella/Raoultella group</taxon>
        <taxon>Klebsiella</taxon>
        <taxon>Klebsiella pneumoniae complex</taxon>
    </lineage>
</organism>
<protein>
    <submittedName>
        <fullName evidence="2">Choline-sulfatase</fullName>
    </submittedName>
</protein>
<dbReference type="AlphaFoldDB" id="A0A378AI40"/>
<accession>A0A378AI40</accession>
<feature type="region of interest" description="Disordered" evidence="1">
    <location>
        <begin position="1"/>
        <end position="23"/>
    </location>
</feature>
<reference evidence="2 3" key="1">
    <citation type="submission" date="2018-06" db="EMBL/GenBank/DDBJ databases">
        <authorList>
            <consortium name="Pathogen Informatics"/>
            <person name="Doyle S."/>
        </authorList>
    </citation>
    <scope>NUCLEOTIDE SEQUENCE [LARGE SCALE GENOMIC DNA]</scope>
    <source>
        <strain evidence="2 3">NCTC204</strain>
    </source>
</reference>
<gene>
    <name evidence="2" type="ORF">NCTC204_03874</name>
</gene>
<dbReference type="Proteomes" id="UP000255192">
    <property type="component" value="Unassembled WGS sequence"/>
</dbReference>
<feature type="compositionally biased region" description="Basic and acidic residues" evidence="1">
    <location>
        <begin position="1"/>
        <end position="10"/>
    </location>
</feature>